<dbReference type="GO" id="GO:0006952">
    <property type="term" value="P:defense response"/>
    <property type="evidence" value="ECO:0007669"/>
    <property type="project" value="UniProtKB-KW"/>
</dbReference>
<comment type="caution">
    <text evidence="4">The sequence shown here is derived from an EMBL/GenBank/DDBJ whole genome shotgun (WGS) entry which is preliminary data.</text>
</comment>
<keyword evidence="1" id="KW-0378">Hydrolase</keyword>
<dbReference type="InterPro" id="IPR017989">
    <property type="entry name" value="Ribosome_inactivat_1/2"/>
</dbReference>
<name>A0A9Q3Z9H6_9ACTN</name>
<evidence type="ECO:0000256" key="1">
    <source>
        <dbReference type="ARBA" id="ARBA00022801"/>
    </source>
</evidence>
<dbReference type="SUPFAM" id="SSF56371">
    <property type="entry name" value="Ribosome inactivating proteins (RIP)"/>
    <property type="match status" value="1"/>
</dbReference>
<evidence type="ECO:0000256" key="3">
    <source>
        <dbReference type="SAM" id="SignalP"/>
    </source>
</evidence>
<feature type="chain" id="PRO_5040187328" evidence="3">
    <location>
        <begin position="28"/>
        <end position="339"/>
    </location>
</feature>
<dbReference type="InterPro" id="IPR001574">
    <property type="entry name" value="Ribosome_inactivat_prot"/>
</dbReference>
<dbReference type="Gene3D" id="3.40.420.10">
    <property type="entry name" value="Ricin (A subunit), domain 1"/>
    <property type="match status" value="1"/>
</dbReference>
<accession>A0A9Q3Z9H6</accession>
<proteinExistence type="predicted"/>
<evidence type="ECO:0000256" key="2">
    <source>
        <dbReference type="ARBA" id="ARBA00022821"/>
    </source>
</evidence>
<feature type="signal peptide" evidence="3">
    <location>
        <begin position="1"/>
        <end position="27"/>
    </location>
</feature>
<dbReference type="PANTHER" id="PTHR33453">
    <property type="match status" value="1"/>
</dbReference>
<dbReference type="AlphaFoldDB" id="A0A9Q3Z9H6"/>
<dbReference type="GO" id="GO:0017148">
    <property type="term" value="P:negative regulation of translation"/>
    <property type="evidence" value="ECO:0007669"/>
    <property type="project" value="InterPro"/>
</dbReference>
<dbReference type="GO" id="GO:0030598">
    <property type="term" value="F:rRNA N-glycosylase activity"/>
    <property type="evidence" value="ECO:0007669"/>
    <property type="project" value="InterPro"/>
</dbReference>
<evidence type="ECO:0000313" key="4">
    <source>
        <dbReference type="EMBL" id="MCD9879748.1"/>
    </source>
</evidence>
<dbReference type="RefSeq" id="WP_232654691.1">
    <property type="nucleotide sequence ID" value="NZ_JAJSBI010000031.1"/>
</dbReference>
<dbReference type="Proteomes" id="UP001108029">
    <property type="component" value="Unassembled WGS sequence"/>
</dbReference>
<dbReference type="PANTHER" id="PTHR33453:SF9">
    <property type="entry name" value="ALBUMIN B-32"/>
    <property type="match status" value="1"/>
</dbReference>
<dbReference type="Pfam" id="PF00161">
    <property type="entry name" value="RIP"/>
    <property type="match status" value="1"/>
</dbReference>
<protein>
    <submittedName>
        <fullName evidence="4">Ribosome-inactivating family protein</fullName>
    </submittedName>
</protein>
<dbReference type="InterPro" id="IPR016138">
    <property type="entry name" value="Ribosome_inactivat_prot_sub1"/>
</dbReference>
<reference evidence="4" key="1">
    <citation type="submission" date="2021-12" db="EMBL/GenBank/DDBJ databases">
        <authorList>
            <person name="Lee J.-H."/>
            <person name="Kim S.-B."/>
        </authorList>
    </citation>
    <scope>NUCLEOTIDE SEQUENCE</scope>
    <source>
        <strain evidence="4">NR30</strain>
    </source>
</reference>
<evidence type="ECO:0000313" key="5">
    <source>
        <dbReference type="Proteomes" id="UP001108029"/>
    </source>
</evidence>
<dbReference type="EMBL" id="JAJSBI010000031">
    <property type="protein sequence ID" value="MCD9879748.1"/>
    <property type="molecule type" value="Genomic_DNA"/>
</dbReference>
<dbReference type="PRINTS" id="PR00396">
    <property type="entry name" value="SHIGARICIN"/>
</dbReference>
<dbReference type="InterPro" id="IPR036041">
    <property type="entry name" value="Ribosome-inact_prot_sf"/>
</dbReference>
<keyword evidence="2" id="KW-0611">Plant defense</keyword>
<gene>
    <name evidence="4" type="ORF">LJ657_40480</name>
</gene>
<keyword evidence="5" id="KW-1185">Reference proteome</keyword>
<organism evidence="4 5">
    <name type="scientific">Streptomyces guryensis</name>
    <dbReference type="NCBI Taxonomy" id="2886947"/>
    <lineage>
        <taxon>Bacteria</taxon>
        <taxon>Bacillati</taxon>
        <taxon>Actinomycetota</taxon>
        <taxon>Actinomycetes</taxon>
        <taxon>Kitasatosporales</taxon>
        <taxon>Streptomycetaceae</taxon>
        <taxon>Streptomyces</taxon>
    </lineage>
</organism>
<sequence length="339" mass="37137">MTYRIMSTRKLQITAAAALAGALFVGAAAPADHLAGPTHSARTVAINGTGAQDVELAASSSNSKPIFYDVVWDLDRGQAGYVTFIKQLRAQVILAASGHRREHPVGRNKQLAIDTLNNRASNRFTDIEVQTAGRSIHLVVRLSDLYVMGFHTRVDNPSDYHGFQYVYVPIAHDSPELNNALVTGNPNGSYTNLVDWQGNENYNDITRLGQTRLTDTTVGHASLIQAVRDMQNPHRRNQQQWMRGLLRMIMAVSEAARFRPLGTSVGLAFDHGGHKITNSDVALIRNWQGLSSVYHHYEGDEPGTSTRASIDIPGHGHIAALDAVIKLLQIAMDLTKKSS</sequence>
<keyword evidence="3" id="KW-0732">Signal</keyword>